<comment type="similarity">
    <text evidence="2">Belongs to the virb1 family.</text>
</comment>
<dbReference type="InterPro" id="IPR000189">
    <property type="entry name" value="Transglyc_AS"/>
</dbReference>
<proteinExistence type="inferred from homology"/>
<evidence type="ECO:0000259" key="5">
    <source>
        <dbReference type="Pfam" id="PF01464"/>
    </source>
</evidence>
<evidence type="ECO:0000256" key="1">
    <source>
        <dbReference type="ARBA" id="ARBA00007734"/>
    </source>
</evidence>
<accession>A0A4Q7DKV1</accession>
<feature type="chain" id="PRO_5020565791" description="Transglycosylase SLT domain-containing protein" evidence="4">
    <location>
        <begin position="33"/>
        <end position="643"/>
    </location>
</feature>
<dbReference type="GO" id="GO:0016020">
    <property type="term" value="C:membrane"/>
    <property type="evidence" value="ECO:0007669"/>
    <property type="project" value="InterPro"/>
</dbReference>
<feature type="domain" description="Transglycosylase SLT" evidence="5">
    <location>
        <begin position="466"/>
        <end position="581"/>
    </location>
</feature>
<dbReference type="PROSITE" id="PS00922">
    <property type="entry name" value="TRANSGLYCOSYLASE"/>
    <property type="match status" value="1"/>
</dbReference>
<evidence type="ECO:0000313" key="7">
    <source>
        <dbReference type="Proteomes" id="UP000293550"/>
    </source>
</evidence>
<dbReference type="Pfam" id="PF01464">
    <property type="entry name" value="SLT"/>
    <property type="match status" value="1"/>
</dbReference>
<dbReference type="InterPro" id="IPR008939">
    <property type="entry name" value="Lytic_TGlycosylase_superhlx_U"/>
</dbReference>
<keyword evidence="7" id="KW-1185">Reference proteome</keyword>
<sequence length="643" mass="73527">MVKILVSPTNAKRYVCLILGFLCLAISSPLSCSPAQDFATWKRLYEDQASFEEITAFVEKHPDWPSQKTLQKKAEKALDASQSAHRIIQWFSKFPPLTAEGAFYYAKALLNQGQTQQARDVIKTAWHEKEFTADFLKVFRTTFQSFLTPDDDNKRVKTLLYREESQAAKNMIPFLSSDQQKTAKTRLALLDYKSQQINTPHKGLVYDQIKYHRRLKNYDEALQLLTHAHPDEVQFAEAWWLERNLLARHLIENQQYQKAANVIKGHRLKMGESYAHAEWMLGWLRLRFLGQPAPAYEQFKKVYALVKSPQSQARFAFWAGEAAKKLGHGQESVIWYQKAALHNGTFYGQLAISKLRSDHKKTLSIFHFTKIPGSSEPAAKQFDKRPLVKVLKNLNKTDKDKYLFFFLFKLAGLIHEAEEQKLLIQLAYQLGGHHATTEVSLEINKQRYVLTETAYPTLPTTQQIQLINKVAGKRTLFSSLAHAIIRKESRFNPKAESSAGALGMMQLMPATAADQVKKLNGYGLTIQQGASLFNPEKNLALGAVHLDQLIEEFGGNIVLISAAYNAGSGNVRKWLKLFGDPRQTNLSWIDWIELLPYNETRNYVHRVLENFVAYQHRLPQSKKAPYDLGRSLTIPLQMNRDQA</sequence>
<dbReference type="EMBL" id="SCFB01000001">
    <property type="protein sequence ID" value="RZI47028.1"/>
    <property type="molecule type" value="Genomic_DNA"/>
</dbReference>
<dbReference type="GO" id="GO:0042597">
    <property type="term" value="C:periplasmic space"/>
    <property type="evidence" value="ECO:0007669"/>
    <property type="project" value="InterPro"/>
</dbReference>
<name>A0A4Q7DKV1_9PROT</name>
<dbReference type="Gene3D" id="1.25.20.10">
    <property type="entry name" value="Bacterial muramidases"/>
    <property type="match status" value="1"/>
</dbReference>
<dbReference type="GO" id="GO:0008933">
    <property type="term" value="F:peptidoglycan lytic transglycosylase activity"/>
    <property type="evidence" value="ECO:0007669"/>
    <property type="project" value="InterPro"/>
</dbReference>
<dbReference type="Gene3D" id="1.10.530.10">
    <property type="match status" value="1"/>
</dbReference>
<evidence type="ECO:0000256" key="3">
    <source>
        <dbReference type="ARBA" id="ARBA00022729"/>
    </source>
</evidence>
<dbReference type="RefSeq" id="WP_130153141.1">
    <property type="nucleotide sequence ID" value="NZ_SCFB01000001.1"/>
</dbReference>
<dbReference type="AlphaFoldDB" id="A0A4Q7DKV1"/>
<dbReference type="GO" id="GO:0004553">
    <property type="term" value="F:hydrolase activity, hydrolyzing O-glycosyl compounds"/>
    <property type="evidence" value="ECO:0007669"/>
    <property type="project" value="InterPro"/>
</dbReference>
<dbReference type="CDD" id="cd13401">
    <property type="entry name" value="Slt70-like"/>
    <property type="match status" value="1"/>
</dbReference>
<dbReference type="InterPro" id="IPR008258">
    <property type="entry name" value="Transglycosylase_SLT_dom_1"/>
</dbReference>
<comment type="caution">
    <text evidence="6">The sequence shown here is derived from an EMBL/GenBank/DDBJ whole genome shotgun (WGS) entry which is preliminary data.</text>
</comment>
<gene>
    <name evidence="6" type="ORF">EQU50_00110</name>
</gene>
<dbReference type="GO" id="GO:0000270">
    <property type="term" value="P:peptidoglycan metabolic process"/>
    <property type="evidence" value="ECO:0007669"/>
    <property type="project" value="InterPro"/>
</dbReference>
<evidence type="ECO:0000313" key="6">
    <source>
        <dbReference type="EMBL" id="RZI47028.1"/>
    </source>
</evidence>
<dbReference type="PANTHER" id="PTHR37423:SF2">
    <property type="entry name" value="MEMBRANE-BOUND LYTIC MUREIN TRANSGLYCOSYLASE C"/>
    <property type="match status" value="1"/>
</dbReference>
<dbReference type="SUPFAM" id="SSF48435">
    <property type="entry name" value="Bacterial muramidases"/>
    <property type="match status" value="1"/>
</dbReference>
<protein>
    <recommendedName>
        <fullName evidence="5">Transglycosylase SLT domain-containing protein</fullName>
    </recommendedName>
</protein>
<evidence type="ECO:0000256" key="2">
    <source>
        <dbReference type="ARBA" id="ARBA00009387"/>
    </source>
</evidence>
<keyword evidence="3 4" id="KW-0732">Signal</keyword>
<evidence type="ECO:0000256" key="4">
    <source>
        <dbReference type="SAM" id="SignalP"/>
    </source>
</evidence>
<dbReference type="PANTHER" id="PTHR37423">
    <property type="entry name" value="SOLUBLE LYTIC MUREIN TRANSGLYCOSYLASE-RELATED"/>
    <property type="match status" value="1"/>
</dbReference>
<reference evidence="6 7" key="1">
    <citation type="submission" date="2018-10" db="EMBL/GenBank/DDBJ databases">
        <title>An updated phylogeny of the Alphaproteobacteria reveals that the parasitic Rickettsiales and Holosporales have independent origins.</title>
        <authorList>
            <person name="Munoz-Gomez S.A."/>
            <person name="Hess S."/>
            <person name="Burger G."/>
            <person name="Lang B.F."/>
            <person name="Susko E."/>
            <person name="Slamovits C.H."/>
            <person name="Roger A.J."/>
        </authorList>
    </citation>
    <scope>NUCLEOTIDE SEQUENCE [LARGE SCALE GENOMIC DNA]</scope>
    <source>
        <strain evidence="6">HOLO01</strain>
    </source>
</reference>
<dbReference type="SUPFAM" id="SSF53955">
    <property type="entry name" value="Lysozyme-like"/>
    <property type="match status" value="1"/>
</dbReference>
<dbReference type="Proteomes" id="UP000293550">
    <property type="component" value="Unassembled WGS sequence"/>
</dbReference>
<dbReference type="OrthoDB" id="9815002at2"/>
<dbReference type="InterPro" id="IPR023346">
    <property type="entry name" value="Lysozyme-like_dom_sf"/>
</dbReference>
<organism evidence="6 7">
    <name type="scientific">Candidatus Finniella inopinata</name>
    <dbReference type="NCBI Taxonomy" id="1696036"/>
    <lineage>
        <taxon>Bacteria</taxon>
        <taxon>Pseudomonadati</taxon>
        <taxon>Pseudomonadota</taxon>
        <taxon>Alphaproteobacteria</taxon>
        <taxon>Holosporales</taxon>
        <taxon>Candidatus Paracaedibacteraceae</taxon>
        <taxon>Candidatus Finniella</taxon>
    </lineage>
</organism>
<feature type="signal peptide" evidence="4">
    <location>
        <begin position="1"/>
        <end position="32"/>
    </location>
</feature>
<comment type="similarity">
    <text evidence="1">Belongs to the transglycosylase Slt family.</text>
</comment>